<dbReference type="PANTHER" id="PTHR11011">
    <property type="entry name" value="MALE STERILITY PROTEIN 2-RELATED"/>
    <property type="match status" value="1"/>
</dbReference>
<evidence type="ECO:0000256" key="1">
    <source>
        <dbReference type="RuleBase" id="RU363097"/>
    </source>
</evidence>
<gene>
    <name evidence="3" type="ORF">BUALT_Bualt13G0059700</name>
</gene>
<dbReference type="GO" id="GO:0102965">
    <property type="term" value="F:alcohol-forming long-chain fatty acyl-CoA reductase activity"/>
    <property type="evidence" value="ECO:0007669"/>
    <property type="project" value="UniProtKB-EC"/>
</dbReference>
<sequence>MDPKRIAENFEGKTIFITGSTGFLAKVLVEKIRRVQPNVKKLFLLIRASSDRSIEQRLDHEIVDTELFRVLRDKWGENFASIISSKVIPISCDISHENLGITSTELRDVMWREVDFIVNSAATTRFDERYDVALDINTFGAMHISNFAKKCSKLKLLLHISTGHILEKSLHMGETLEGAKASYLDIKAEKKLVEETKTTLQALNMIEKELTSTLKDLGIERLYTFLLLLLEMKAA</sequence>
<comment type="catalytic activity">
    <reaction evidence="1">
        <text>a long-chain fatty acyl-CoA + 2 NADPH + 2 H(+) = a long-chain primary fatty alcohol + 2 NADP(+) + CoA</text>
        <dbReference type="Rhea" id="RHEA:52716"/>
        <dbReference type="ChEBI" id="CHEBI:15378"/>
        <dbReference type="ChEBI" id="CHEBI:57287"/>
        <dbReference type="ChEBI" id="CHEBI:57783"/>
        <dbReference type="ChEBI" id="CHEBI:58349"/>
        <dbReference type="ChEBI" id="CHEBI:77396"/>
        <dbReference type="ChEBI" id="CHEBI:83139"/>
        <dbReference type="EC" id="1.2.1.84"/>
    </reaction>
</comment>
<dbReference type="InterPro" id="IPR013120">
    <property type="entry name" value="FAR_NAD-bd"/>
</dbReference>
<dbReference type="InterPro" id="IPR036291">
    <property type="entry name" value="NAD(P)-bd_dom_sf"/>
</dbReference>
<reference evidence="3" key="1">
    <citation type="submission" date="2019-10" db="EMBL/GenBank/DDBJ databases">
        <authorList>
            <person name="Zhang R."/>
            <person name="Pan Y."/>
            <person name="Wang J."/>
            <person name="Ma R."/>
            <person name="Yu S."/>
        </authorList>
    </citation>
    <scope>NUCLEOTIDE SEQUENCE</scope>
    <source>
        <strain evidence="3">LA-IB0</strain>
        <tissue evidence="3">Leaf</tissue>
    </source>
</reference>
<dbReference type="GO" id="GO:0035336">
    <property type="term" value="P:long-chain fatty-acyl-CoA metabolic process"/>
    <property type="evidence" value="ECO:0007669"/>
    <property type="project" value="TreeGrafter"/>
</dbReference>
<evidence type="ECO:0000259" key="2">
    <source>
        <dbReference type="Pfam" id="PF07993"/>
    </source>
</evidence>
<comment type="caution">
    <text evidence="3">The sequence shown here is derived from an EMBL/GenBank/DDBJ whole genome shotgun (WGS) entry which is preliminary data.</text>
</comment>
<evidence type="ECO:0000313" key="3">
    <source>
        <dbReference type="EMBL" id="KAG8371175.1"/>
    </source>
</evidence>
<dbReference type="Pfam" id="PF07993">
    <property type="entry name" value="NAD_binding_4"/>
    <property type="match status" value="1"/>
</dbReference>
<proteinExistence type="inferred from homology"/>
<dbReference type="EMBL" id="WHWC01000013">
    <property type="protein sequence ID" value="KAG8371175.1"/>
    <property type="molecule type" value="Genomic_DNA"/>
</dbReference>
<dbReference type="GO" id="GO:0010345">
    <property type="term" value="P:suberin biosynthetic process"/>
    <property type="evidence" value="ECO:0007669"/>
    <property type="project" value="TreeGrafter"/>
</dbReference>
<comment type="similarity">
    <text evidence="1">Belongs to the fatty acyl-CoA reductase family.</text>
</comment>
<dbReference type="SUPFAM" id="SSF51735">
    <property type="entry name" value="NAD(P)-binding Rossmann-fold domains"/>
    <property type="match status" value="1"/>
</dbReference>
<dbReference type="InterPro" id="IPR026055">
    <property type="entry name" value="FAR"/>
</dbReference>
<dbReference type="EC" id="1.2.1.84" evidence="1"/>
<organism evidence="3 4">
    <name type="scientific">Buddleja alternifolia</name>
    <dbReference type="NCBI Taxonomy" id="168488"/>
    <lineage>
        <taxon>Eukaryota</taxon>
        <taxon>Viridiplantae</taxon>
        <taxon>Streptophyta</taxon>
        <taxon>Embryophyta</taxon>
        <taxon>Tracheophyta</taxon>
        <taxon>Spermatophyta</taxon>
        <taxon>Magnoliopsida</taxon>
        <taxon>eudicotyledons</taxon>
        <taxon>Gunneridae</taxon>
        <taxon>Pentapetalae</taxon>
        <taxon>asterids</taxon>
        <taxon>lamiids</taxon>
        <taxon>Lamiales</taxon>
        <taxon>Scrophulariaceae</taxon>
        <taxon>Buddlejeae</taxon>
        <taxon>Buddleja</taxon>
    </lineage>
</organism>
<dbReference type="GO" id="GO:0080019">
    <property type="term" value="F:alcohol-forming very long-chain fatty acyl-CoA reductase activity"/>
    <property type="evidence" value="ECO:0007669"/>
    <property type="project" value="InterPro"/>
</dbReference>
<accession>A0AAV6WW61</accession>
<dbReference type="Proteomes" id="UP000826271">
    <property type="component" value="Unassembled WGS sequence"/>
</dbReference>
<dbReference type="PANTHER" id="PTHR11011:SF105">
    <property type="entry name" value="FATTY ACYL-COA REDUCTASE"/>
    <property type="match status" value="1"/>
</dbReference>
<protein>
    <recommendedName>
        <fullName evidence="1">Fatty acyl-CoA reductase</fullName>
        <ecNumber evidence="1">1.2.1.84</ecNumber>
    </recommendedName>
</protein>
<dbReference type="Gene3D" id="3.40.50.720">
    <property type="entry name" value="NAD(P)-binding Rossmann-like Domain"/>
    <property type="match status" value="1"/>
</dbReference>
<feature type="domain" description="Thioester reductase (TE)" evidence="2">
    <location>
        <begin position="17"/>
        <end position="188"/>
    </location>
</feature>
<keyword evidence="1" id="KW-0444">Lipid biosynthesis</keyword>
<name>A0AAV6WW61_9LAMI</name>
<keyword evidence="4" id="KW-1185">Reference proteome</keyword>
<keyword evidence="1" id="KW-0521">NADP</keyword>
<evidence type="ECO:0000313" key="4">
    <source>
        <dbReference type="Proteomes" id="UP000826271"/>
    </source>
</evidence>
<keyword evidence="1" id="KW-0443">Lipid metabolism</keyword>
<keyword evidence="1" id="KW-0560">Oxidoreductase</keyword>
<comment type="function">
    <text evidence="1">Catalyzes the reduction of fatty acyl-CoA to fatty alcohols.</text>
</comment>
<dbReference type="AlphaFoldDB" id="A0AAV6WW61"/>